<proteinExistence type="predicted"/>
<evidence type="ECO:0000313" key="1">
    <source>
        <dbReference type="EMBL" id="KAG0420450.1"/>
    </source>
</evidence>
<protein>
    <submittedName>
        <fullName evidence="1">Uncharacterized protein</fullName>
    </submittedName>
</protein>
<dbReference type="Proteomes" id="UP000805193">
    <property type="component" value="Unassembled WGS sequence"/>
</dbReference>
<comment type="caution">
    <text evidence="1">The sequence shown here is derived from an EMBL/GenBank/DDBJ whole genome shotgun (WGS) entry which is preliminary data.</text>
</comment>
<organism evidence="1 2">
    <name type="scientific">Ixodes persulcatus</name>
    <name type="common">Taiga tick</name>
    <dbReference type="NCBI Taxonomy" id="34615"/>
    <lineage>
        <taxon>Eukaryota</taxon>
        <taxon>Metazoa</taxon>
        <taxon>Ecdysozoa</taxon>
        <taxon>Arthropoda</taxon>
        <taxon>Chelicerata</taxon>
        <taxon>Arachnida</taxon>
        <taxon>Acari</taxon>
        <taxon>Parasitiformes</taxon>
        <taxon>Ixodida</taxon>
        <taxon>Ixodoidea</taxon>
        <taxon>Ixodidae</taxon>
        <taxon>Ixodinae</taxon>
        <taxon>Ixodes</taxon>
    </lineage>
</organism>
<keyword evidence="2" id="KW-1185">Reference proteome</keyword>
<reference evidence="1 2" key="1">
    <citation type="journal article" date="2020" name="Cell">
        <title>Large-Scale Comparative Analyses of Tick Genomes Elucidate Their Genetic Diversity and Vector Capacities.</title>
        <authorList>
            <consortium name="Tick Genome and Microbiome Consortium (TIGMIC)"/>
            <person name="Jia N."/>
            <person name="Wang J."/>
            <person name="Shi W."/>
            <person name="Du L."/>
            <person name="Sun Y."/>
            <person name="Zhan W."/>
            <person name="Jiang J.F."/>
            <person name="Wang Q."/>
            <person name="Zhang B."/>
            <person name="Ji P."/>
            <person name="Bell-Sakyi L."/>
            <person name="Cui X.M."/>
            <person name="Yuan T.T."/>
            <person name="Jiang B.G."/>
            <person name="Yang W.F."/>
            <person name="Lam T.T."/>
            <person name="Chang Q.C."/>
            <person name="Ding S.J."/>
            <person name="Wang X.J."/>
            <person name="Zhu J.G."/>
            <person name="Ruan X.D."/>
            <person name="Zhao L."/>
            <person name="Wei J.T."/>
            <person name="Ye R.Z."/>
            <person name="Que T.C."/>
            <person name="Du C.H."/>
            <person name="Zhou Y.H."/>
            <person name="Cheng J.X."/>
            <person name="Dai P.F."/>
            <person name="Guo W.B."/>
            <person name="Han X.H."/>
            <person name="Huang E.J."/>
            <person name="Li L.F."/>
            <person name="Wei W."/>
            <person name="Gao Y.C."/>
            <person name="Liu J.Z."/>
            <person name="Shao H.Z."/>
            <person name="Wang X."/>
            <person name="Wang C.C."/>
            <person name="Yang T.C."/>
            <person name="Huo Q.B."/>
            <person name="Li W."/>
            <person name="Chen H.Y."/>
            <person name="Chen S.E."/>
            <person name="Zhou L.G."/>
            <person name="Ni X.B."/>
            <person name="Tian J.H."/>
            <person name="Sheng Y."/>
            <person name="Liu T."/>
            <person name="Pan Y.S."/>
            <person name="Xia L.Y."/>
            <person name="Li J."/>
            <person name="Zhao F."/>
            <person name="Cao W.C."/>
        </authorList>
    </citation>
    <scope>NUCLEOTIDE SEQUENCE [LARGE SCALE GENOMIC DNA]</scope>
    <source>
        <strain evidence="1">Iper-2018</strain>
    </source>
</reference>
<sequence>MAYVGWYCAHAALKVLKCESCREHLVFNGHDADPKEDTHSLIKQLDRCGLKFPSALVISVVMHIEVVVKKLVAQNSCTQFFHGSNQRNVVRELTLRSLPRLEDIATCENGHNYELLVGLVANCAANIVLNNLCKQRNDLLRAEKDANAKKRK</sequence>
<feature type="non-terminal residue" evidence="1">
    <location>
        <position position="152"/>
    </location>
</feature>
<accession>A0AC60PIC8</accession>
<gene>
    <name evidence="1" type="ORF">HPB47_003482</name>
</gene>
<dbReference type="EMBL" id="JABSTQ010010507">
    <property type="protein sequence ID" value="KAG0420450.1"/>
    <property type="molecule type" value="Genomic_DNA"/>
</dbReference>
<evidence type="ECO:0000313" key="2">
    <source>
        <dbReference type="Proteomes" id="UP000805193"/>
    </source>
</evidence>
<name>A0AC60PIC8_IXOPE</name>